<dbReference type="EMBL" id="CP064791">
    <property type="protein sequence ID" value="QSG13602.1"/>
    <property type="molecule type" value="Genomic_DNA"/>
</dbReference>
<evidence type="ECO:0000313" key="2">
    <source>
        <dbReference type="Proteomes" id="UP000663292"/>
    </source>
</evidence>
<keyword evidence="2" id="KW-1185">Reference proteome</keyword>
<proteinExistence type="predicted"/>
<accession>A0A897NLH9</accession>
<organism evidence="1 2">
    <name type="scientific">Halapricum desulfuricans</name>
    <dbReference type="NCBI Taxonomy" id="2841257"/>
    <lineage>
        <taxon>Archaea</taxon>
        <taxon>Methanobacteriati</taxon>
        <taxon>Methanobacteriota</taxon>
        <taxon>Stenosarchaea group</taxon>
        <taxon>Halobacteria</taxon>
        <taxon>Halobacteriales</taxon>
        <taxon>Haloarculaceae</taxon>
        <taxon>Halapricum</taxon>
    </lineage>
</organism>
<dbReference type="Proteomes" id="UP000663292">
    <property type="component" value="Chromosome"/>
</dbReference>
<gene>
    <name evidence="1" type="ORF">HSEST_0039</name>
</gene>
<evidence type="ECO:0000313" key="1">
    <source>
        <dbReference type="EMBL" id="QSG13602.1"/>
    </source>
</evidence>
<reference evidence="1 2" key="1">
    <citation type="submission" date="2020-11" db="EMBL/GenBank/DDBJ databases">
        <title>Carbohydrate-dependent, anaerobic sulfur respiration: A novel catabolism in halophilic archaea.</title>
        <authorList>
            <person name="Sorokin D.Y."/>
            <person name="Messina E."/>
            <person name="Smedile F."/>
            <person name="La Cono V."/>
            <person name="Hallsworth J.E."/>
            <person name="Yakimov M.M."/>
        </authorList>
    </citation>
    <scope>NUCLEOTIDE SEQUENCE [LARGE SCALE GENOMIC DNA]</scope>
    <source>
        <strain evidence="1 2">HSR-Est</strain>
    </source>
</reference>
<sequence>MISTIRPRESLAHSLLVTSESGRMKLRIPLLTTQVDITGRSLSDTGELSQI</sequence>
<dbReference type="AlphaFoldDB" id="A0A897NLH9"/>
<protein>
    <submittedName>
        <fullName evidence="1">Uncharacterized protein</fullName>
    </submittedName>
</protein>
<name>A0A897NLH9_9EURY</name>